<dbReference type="PANTHER" id="PTHR21581:SF11">
    <property type="entry name" value="D-ALANYL-D-ALANINE CARBOXYPEPTIDASE DACA"/>
    <property type="match status" value="1"/>
</dbReference>
<dbReference type="GO" id="GO:0009252">
    <property type="term" value="P:peptidoglycan biosynthetic process"/>
    <property type="evidence" value="ECO:0007669"/>
    <property type="project" value="UniProtKB-KW"/>
</dbReference>
<evidence type="ECO:0000256" key="6">
    <source>
        <dbReference type="ARBA" id="ARBA00023316"/>
    </source>
</evidence>
<evidence type="ECO:0000313" key="13">
    <source>
        <dbReference type="Proteomes" id="UP000192813"/>
    </source>
</evidence>
<evidence type="ECO:0000256" key="2">
    <source>
        <dbReference type="ARBA" id="ARBA00022729"/>
    </source>
</evidence>
<dbReference type="Proteomes" id="UP000192813">
    <property type="component" value="Unassembled WGS sequence"/>
</dbReference>
<dbReference type="GO" id="GO:0006508">
    <property type="term" value="P:proteolysis"/>
    <property type="evidence" value="ECO:0007669"/>
    <property type="project" value="InterPro"/>
</dbReference>
<dbReference type="PANTHER" id="PTHR21581">
    <property type="entry name" value="D-ALANYL-D-ALANINE CARBOXYPEPTIDASE"/>
    <property type="match status" value="1"/>
</dbReference>
<keyword evidence="4" id="KW-0133">Cell shape</keyword>
<evidence type="ECO:0000313" key="12">
    <source>
        <dbReference type="EMBL" id="PNL91474.1"/>
    </source>
</evidence>
<dbReference type="Pfam" id="PF00768">
    <property type="entry name" value="Peptidase_S11"/>
    <property type="match status" value="1"/>
</dbReference>
<comment type="similarity">
    <text evidence="1 9">Belongs to the peptidase S11 family.</text>
</comment>
<sequence>MKNKLTKVLTTALVALLGLNSAQVPMAVLATENTTVDTSQASEATSGTVAEFSEEIATNYGLNIDAAMVIDSESGQILYDQNGADLHGIASLTKLIALFVVYDEIASGNLSFDTKVPVSEAVSALSVAAGLSNVPLEESTNYYTVDALIDAAVIGSGNAAVVALAEYIAGSEQSFIEMMSDKLTELGIKDFELYTASGLAGSWLTTTDGSASPYSIDQENMMQARDILFVAREIVNEYPDVLERSNVTSKEFQVSDTETYTLESTNLFLPGNAYERDDVSGLKTGTESVAGRCIIIMSQIDGRDIMLVTLGAETEDERYVNTSTLLTALQENLAYTTLYEEGATWLPADDVAIYQGVVSGVDLNYAKTNALFLPYNYDLENNSTTTYDAAFQYDAVGNLALTAPLSVDQSINTFNTTVNFDKSLFNQLDMSNAIVPAEDVDKVSIVVQVARIMEDLFKGWMEDIQGVFS</sequence>
<evidence type="ECO:0000256" key="1">
    <source>
        <dbReference type="ARBA" id="ARBA00007164"/>
    </source>
</evidence>
<feature type="domain" description="Peptidase S11 D-alanyl-D-alanine carboxypeptidase A N-terminal" evidence="11">
    <location>
        <begin position="63"/>
        <end position="314"/>
    </location>
</feature>
<dbReference type="GO" id="GO:0071555">
    <property type="term" value="P:cell wall organization"/>
    <property type="evidence" value="ECO:0007669"/>
    <property type="project" value="UniProtKB-KW"/>
</dbReference>
<dbReference type="EMBL" id="NBTM02000001">
    <property type="protein sequence ID" value="PNL91474.1"/>
    <property type="molecule type" value="Genomic_DNA"/>
</dbReference>
<evidence type="ECO:0000256" key="9">
    <source>
        <dbReference type="RuleBase" id="RU004016"/>
    </source>
</evidence>
<feature type="active site" description="Proton acceptor" evidence="7">
    <location>
        <position position="94"/>
    </location>
</feature>
<evidence type="ECO:0000259" key="11">
    <source>
        <dbReference type="Pfam" id="PF00768"/>
    </source>
</evidence>
<comment type="caution">
    <text evidence="12">The sequence shown here is derived from an EMBL/GenBank/DDBJ whole genome shotgun (WGS) entry which is preliminary data.</text>
</comment>
<keyword evidence="6" id="KW-0961">Cell wall biogenesis/degradation</keyword>
<dbReference type="SUPFAM" id="SSF56601">
    <property type="entry name" value="beta-lactamase/transpeptidase-like"/>
    <property type="match status" value="1"/>
</dbReference>
<gene>
    <name evidence="12" type="ORF">A6J77_004195</name>
</gene>
<keyword evidence="12" id="KW-0645">Protease</keyword>
<keyword evidence="12" id="KW-0121">Carboxypeptidase</keyword>
<evidence type="ECO:0000256" key="8">
    <source>
        <dbReference type="PIRSR" id="PIRSR618044-2"/>
    </source>
</evidence>
<dbReference type="InterPro" id="IPR001967">
    <property type="entry name" value="Peptidase_S11_N"/>
</dbReference>
<dbReference type="Gene3D" id="3.40.710.10">
    <property type="entry name" value="DD-peptidase/beta-lactamase superfamily"/>
    <property type="match status" value="1"/>
</dbReference>
<dbReference type="PRINTS" id="PR00725">
    <property type="entry name" value="DADACBPTASE1"/>
</dbReference>
<evidence type="ECO:0000256" key="10">
    <source>
        <dbReference type="SAM" id="SignalP"/>
    </source>
</evidence>
<organism evidence="12 13">
    <name type="scientific">Aerococcus viridans</name>
    <dbReference type="NCBI Taxonomy" id="1377"/>
    <lineage>
        <taxon>Bacteria</taxon>
        <taxon>Bacillati</taxon>
        <taxon>Bacillota</taxon>
        <taxon>Bacilli</taxon>
        <taxon>Lactobacillales</taxon>
        <taxon>Aerococcaceae</taxon>
        <taxon>Aerococcus</taxon>
    </lineage>
</organism>
<reference evidence="13" key="1">
    <citation type="submission" date="2017-12" db="EMBL/GenBank/DDBJ databases">
        <title>FDA dAtabase for Regulatory Grade micrObial Sequences (FDA-ARGOS): Supporting development and validation of Infectious Disease Dx tests.</title>
        <authorList>
            <person name="Hoffmann M."/>
            <person name="Allard M."/>
            <person name="Evans P."/>
            <person name="Brown E."/>
            <person name="Tallon L."/>
            <person name="Sadzewicz L."/>
            <person name="Sengamalay N."/>
            <person name="Ott S."/>
            <person name="Godinez A."/>
            <person name="Nagaraj S."/>
            <person name="Vavikolanu K."/>
            <person name="Aluvathingal J."/>
            <person name="Nadendla S."/>
            <person name="Sichtig H."/>
        </authorList>
    </citation>
    <scope>NUCLEOTIDE SEQUENCE [LARGE SCALE GENOMIC DNA]</scope>
    <source>
        <strain evidence="13">FDAARGOS_249</strain>
    </source>
</reference>
<dbReference type="GO" id="GO:0008360">
    <property type="term" value="P:regulation of cell shape"/>
    <property type="evidence" value="ECO:0007669"/>
    <property type="project" value="UniProtKB-KW"/>
</dbReference>
<dbReference type="InterPro" id="IPR018044">
    <property type="entry name" value="Peptidase_S11"/>
</dbReference>
<dbReference type="InterPro" id="IPR012338">
    <property type="entry name" value="Beta-lactam/transpept-like"/>
</dbReference>
<proteinExistence type="inferred from homology"/>
<name>A0A2J9PMB2_9LACT</name>
<evidence type="ECO:0000256" key="5">
    <source>
        <dbReference type="ARBA" id="ARBA00022984"/>
    </source>
</evidence>
<keyword evidence="3" id="KW-0378">Hydrolase</keyword>
<evidence type="ECO:0000256" key="7">
    <source>
        <dbReference type="PIRSR" id="PIRSR618044-1"/>
    </source>
</evidence>
<evidence type="ECO:0000256" key="4">
    <source>
        <dbReference type="ARBA" id="ARBA00022960"/>
    </source>
</evidence>
<dbReference type="RefSeq" id="WP_083068472.1">
    <property type="nucleotide sequence ID" value="NZ_NBTM02000001.1"/>
</dbReference>
<accession>A0A2J9PMB2</accession>
<feature type="signal peptide" evidence="10">
    <location>
        <begin position="1"/>
        <end position="30"/>
    </location>
</feature>
<protein>
    <submittedName>
        <fullName evidence="12">D-alanyl-D-alanine carboxypeptidase</fullName>
    </submittedName>
</protein>
<feature type="binding site" evidence="8">
    <location>
        <position position="283"/>
    </location>
    <ligand>
        <name>substrate</name>
    </ligand>
</feature>
<feature type="active site" description="Acyl-ester intermediate" evidence="7">
    <location>
        <position position="91"/>
    </location>
</feature>
<feature type="active site" evidence="7">
    <location>
        <position position="156"/>
    </location>
</feature>
<keyword evidence="5" id="KW-0573">Peptidoglycan synthesis</keyword>
<dbReference type="GO" id="GO:0009002">
    <property type="term" value="F:serine-type D-Ala-D-Ala carboxypeptidase activity"/>
    <property type="evidence" value="ECO:0007669"/>
    <property type="project" value="InterPro"/>
</dbReference>
<evidence type="ECO:0000256" key="3">
    <source>
        <dbReference type="ARBA" id="ARBA00022801"/>
    </source>
</evidence>
<keyword evidence="2 10" id="KW-0732">Signal</keyword>
<feature type="chain" id="PRO_5014438683" evidence="10">
    <location>
        <begin position="31"/>
        <end position="469"/>
    </location>
</feature>
<dbReference type="AlphaFoldDB" id="A0A2J9PMB2"/>